<sequence>MVNGRAQGDVEVILPPFLVSKWFINRAEMEDREADRTLEMTGFINARRRIVQPMIDQTNRAGYLAGASGYSPDGAGMGYMIDGQQQMLRPPGMGGFAGPDPRSMGMGGAYSPHQMSPMQYGMMMGAHAFPGTPSSYDSSMNIHAG</sequence>
<dbReference type="EMBL" id="OB660076">
    <property type="protein sequence ID" value="CAD7222582.1"/>
    <property type="molecule type" value="Genomic_DNA"/>
</dbReference>
<dbReference type="OrthoDB" id="10056939at2759"/>
<name>A0A7R8W2M7_9CRUS</name>
<organism evidence="1">
    <name type="scientific">Cyprideis torosa</name>
    <dbReference type="NCBI Taxonomy" id="163714"/>
    <lineage>
        <taxon>Eukaryota</taxon>
        <taxon>Metazoa</taxon>
        <taxon>Ecdysozoa</taxon>
        <taxon>Arthropoda</taxon>
        <taxon>Crustacea</taxon>
        <taxon>Oligostraca</taxon>
        <taxon>Ostracoda</taxon>
        <taxon>Podocopa</taxon>
        <taxon>Podocopida</taxon>
        <taxon>Cytherocopina</taxon>
        <taxon>Cytheroidea</taxon>
        <taxon>Cytherideidae</taxon>
        <taxon>Cyprideis</taxon>
    </lineage>
</organism>
<protein>
    <submittedName>
        <fullName evidence="1">Uncharacterized protein</fullName>
    </submittedName>
</protein>
<gene>
    <name evidence="1" type="ORF">CTOB1V02_LOCUS584</name>
</gene>
<reference evidence="1" key="1">
    <citation type="submission" date="2020-11" db="EMBL/GenBank/DDBJ databases">
        <authorList>
            <person name="Tran Van P."/>
        </authorList>
    </citation>
    <scope>NUCLEOTIDE SEQUENCE</scope>
</reference>
<dbReference type="AlphaFoldDB" id="A0A7R8W2M7"/>
<accession>A0A7R8W2M7</accession>
<evidence type="ECO:0000313" key="1">
    <source>
        <dbReference type="EMBL" id="CAD7222582.1"/>
    </source>
</evidence>
<proteinExistence type="predicted"/>